<gene>
    <name evidence="1" type="ORF">N473_00190</name>
</gene>
<name>A0A162B9G3_9GAMM</name>
<proteinExistence type="predicted"/>
<reference evidence="1 2" key="1">
    <citation type="submission" date="2013-07" db="EMBL/GenBank/DDBJ databases">
        <title>Comparative Genomic and Metabolomic Analysis of Twelve Strains of Pseudoalteromonas luteoviolacea.</title>
        <authorList>
            <person name="Vynne N.G."/>
            <person name="Mansson M."/>
            <person name="Gram L."/>
        </authorList>
    </citation>
    <scope>NUCLEOTIDE SEQUENCE [LARGE SCALE GENOMIC DNA]</scope>
    <source>
        <strain evidence="1 2">CPMOR-1</strain>
    </source>
</reference>
<dbReference type="EMBL" id="AUYC01000001">
    <property type="protein sequence ID" value="KZN68640.1"/>
    <property type="molecule type" value="Genomic_DNA"/>
</dbReference>
<dbReference type="AlphaFoldDB" id="A0A162B9G3"/>
<sequence>MTYIKLKTEFEAHLIALAMDQQSADFVVKVASFKQVLTTFSMTIIAFSRWPLPCLSAKL</sequence>
<accession>A0A162B9G3</accession>
<dbReference type="Proteomes" id="UP000076486">
    <property type="component" value="Unassembled WGS sequence"/>
</dbReference>
<protein>
    <submittedName>
        <fullName evidence="1">Uncharacterized protein</fullName>
    </submittedName>
</protein>
<evidence type="ECO:0000313" key="2">
    <source>
        <dbReference type="Proteomes" id="UP000076486"/>
    </source>
</evidence>
<evidence type="ECO:0000313" key="1">
    <source>
        <dbReference type="EMBL" id="KZN68640.1"/>
    </source>
</evidence>
<comment type="caution">
    <text evidence="1">The sequence shown here is derived from an EMBL/GenBank/DDBJ whole genome shotgun (WGS) entry which is preliminary data.</text>
</comment>
<organism evidence="1 2">
    <name type="scientific">Pseudoalteromonas luteoviolacea CPMOR-1</name>
    <dbReference type="NCBI Taxonomy" id="1365248"/>
    <lineage>
        <taxon>Bacteria</taxon>
        <taxon>Pseudomonadati</taxon>
        <taxon>Pseudomonadota</taxon>
        <taxon>Gammaproteobacteria</taxon>
        <taxon>Alteromonadales</taxon>
        <taxon>Pseudoalteromonadaceae</taxon>
        <taxon>Pseudoalteromonas</taxon>
    </lineage>
</organism>
<dbReference type="PATRIC" id="fig|1365248.3.peg.40"/>